<gene>
    <name evidence="1" type="ORF">I4J89_28860</name>
</gene>
<dbReference type="EMBL" id="JADQTO010000015">
    <property type="protein sequence ID" value="MBG0565471.1"/>
    <property type="molecule type" value="Genomic_DNA"/>
</dbReference>
<protein>
    <recommendedName>
        <fullName evidence="3">Lecithin:cholesterol acyltransferase</fullName>
    </recommendedName>
</protein>
<dbReference type="RefSeq" id="WP_196417248.1">
    <property type="nucleotide sequence ID" value="NZ_JADQTO010000015.1"/>
</dbReference>
<reference evidence="1" key="1">
    <citation type="submission" date="2020-11" db="EMBL/GenBank/DDBJ databases">
        <title>Isolation and identification of active actinomycetes.</title>
        <authorList>
            <person name="Sun X."/>
        </authorList>
    </citation>
    <scope>NUCLEOTIDE SEQUENCE</scope>
    <source>
        <strain evidence="1">NEAU-A11</strain>
    </source>
</reference>
<accession>A0A931G1S7</accession>
<sequence length="466" mass="50416">MARQRFGDVIVLLPGITGSVLQRDGKDVWAPSGGAVLNGVRSLGRSVKELMLERDPVDQDDLGDGVVATRLVPDVHLIPGLWGIDGYSGISAMITSTFDVVPGRTYLELPYDWRRDNRVAARKLAATAGPALHEQRKQNPDAKLVLIGHSMGGLVARYFLECMDGWKDTRMLITFGTPYRGSLNALNFVANGFTKKIGPFKVADLSSLLRSFTSVYQLLPIYPCVDAGDGKLTRVAESTGVPHLDRDRAHRAEHDFHRAIEKAVAARSVADPYRIHPVVGLTQSTSQSARLAGGLQLLDSYEGEDLDGDGTVPRVSATPIELDGRSPDPCVYAPERHASLQNGLSVQTQLLGLLNPVRRQERFRDARGGLRLDVDDLYAAGEEISVAVTAGVRRVDLIATVADLGRGRRAAGPLPLTRTDDLRHALDLPPLEAGTYRIEVSALGEYAGSVQPVHGVFLVADDAEAD</sequence>
<evidence type="ECO:0008006" key="3">
    <source>
        <dbReference type="Google" id="ProtNLM"/>
    </source>
</evidence>
<dbReference type="Pfam" id="PF02450">
    <property type="entry name" value="LCAT"/>
    <property type="match status" value="1"/>
</dbReference>
<keyword evidence="2" id="KW-1185">Reference proteome</keyword>
<dbReference type="InterPro" id="IPR003386">
    <property type="entry name" value="LACT/PDAT_acylTrfase"/>
</dbReference>
<dbReference type="Gene3D" id="3.40.50.1820">
    <property type="entry name" value="alpha/beta hydrolase"/>
    <property type="match status" value="1"/>
</dbReference>
<dbReference type="GO" id="GO:0006629">
    <property type="term" value="P:lipid metabolic process"/>
    <property type="evidence" value="ECO:0007669"/>
    <property type="project" value="InterPro"/>
</dbReference>
<comment type="caution">
    <text evidence="1">The sequence shown here is derived from an EMBL/GenBank/DDBJ whole genome shotgun (WGS) entry which is preliminary data.</text>
</comment>
<dbReference type="GO" id="GO:0008374">
    <property type="term" value="F:O-acyltransferase activity"/>
    <property type="evidence" value="ECO:0007669"/>
    <property type="project" value="InterPro"/>
</dbReference>
<evidence type="ECO:0000313" key="2">
    <source>
        <dbReference type="Proteomes" id="UP000598146"/>
    </source>
</evidence>
<dbReference type="SUPFAM" id="SSF53474">
    <property type="entry name" value="alpha/beta-Hydrolases"/>
    <property type="match status" value="1"/>
</dbReference>
<dbReference type="InterPro" id="IPR029058">
    <property type="entry name" value="AB_hydrolase_fold"/>
</dbReference>
<evidence type="ECO:0000313" key="1">
    <source>
        <dbReference type="EMBL" id="MBG0565471.1"/>
    </source>
</evidence>
<dbReference type="PANTHER" id="PTHR11440">
    <property type="entry name" value="LECITHIN-CHOLESTEROL ACYLTRANSFERASE-RELATED"/>
    <property type="match status" value="1"/>
</dbReference>
<dbReference type="CDD" id="cd00741">
    <property type="entry name" value="Lipase"/>
    <property type="match status" value="1"/>
</dbReference>
<dbReference type="Proteomes" id="UP000598146">
    <property type="component" value="Unassembled WGS sequence"/>
</dbReference>
<proteinExistence type="predicted"/>
<organism evidence="1 2">
    <name type="scientific">Actinoplanes aureus</name>
    <dbReference type="NCBI Taxonomy" id="2792083"/>
    <lineage>
        <taxon>Bacteria</taxon>
        <taxon>Bacillati</taxon>
        <taxon>Actinomycetota</taxon>
        <taxon>Actinomycetes</taxon>
        <taxon>Micromonosporales</taxon>
        <taxon>Micromonosporaceae</taxon>
        <taxon>Actinoplanes</taxon>
    </lineage>
</organism>
<name>A0A931G1S7_9ACTN</name>
<dbReference type="AlphaFoldDB" id="A0A931G1S7"/>